<dbReference type="AlphaFoldDB" id="A0A0D9W387"/>
<keyword evidence="3" id="KW-1185">Reference proteome</keyword>
<dbReference type="HOGENOM" id="CLU_1196383_0_0_1"/>
<organism evidence="2 3">
    <name type="scientific">Leersia perrieri</name>
    <dbReference type="NCBI Taxonomy" id="77586"/>
    <lineage>
        <taxon>Eukaryota</taxon>
        <taxon>Viridiplantae</taxon>
        <taxon>Streptophyta</taxon>
        <taxon>Embryophyta</taxon>
        <taxon>Tracheophyta</taxon>
        <taxon>Spermatophyta</taxon>
        <taxon>Magnoliopsida</taxon>
        <taxon>Liliopsida</taxon>
        <taxon>Poales</taxon>
        <taxon>Poaceae</taxon>
        <taxon>BOP clade</taxon>
        <taxon>Oryzoideae</taxon>
        <taxon>Oryzeae</taxon>
        <taxon>Oryzinae</taxon>
        <taxon>Leersia</taxon>
    </lineage>
</organism>
<feature type="region of interest" description="Disordered" evidence="1">
    <location>
        <begin position="95"/>
        <end position="115"/>
    </location>
</feature>
<protein>
    <submittedName>
        <fullName evidence="2">Uncharacterized protein</fullName>
    </submittedName>
</protein>
<reference evidence="3" key="2">
    <citation type="submission" date="2013-12" db="EMBL/GenBank/DDBJ databases">
        <authorList>
            <person name="Yu Y."/>
            <person name="Lee S."/>
            <person name="de Baynast K."/>
            <person name="Wissotski M."/>
            <person name="Liu L."/>
            <person name="Talag J."/>
            <person name="Goicoechea J."/>
            <person name="Angelova A."/>
            <person name="Jetty R."/>
            <person name="Kudrna D."/>
            <person name="Golser W."/>
            <person name="Rivera L."/>
            <person name="Zhang J."/>
            <person name="Wing R."/>
        </authorList>
    </citation>
    <scope>NUCLEOTIDE SEQUENCE</scope>
</reference>
<sequence>MSKLATCPACTTKGRGVILSFLHSPFLSKPSDRFLTLFTPSHSQQTQQSASISPPTSLSYAVGRREEAIAAARQVIVSPIFLAFQSPGTRSLIWAPGAPSRRRRSAATRSDRRSTHCRLLRPEPLRHQYRAEFLSKTPQESPRSVQRGRRSTTVLFGSDRAPPRLLLCIRSSCPRVAAGFAVSPEFPVVAEASPTSPTPFSCVGEHQEGLRAGASNRSSRHTQQKVSGYTTL</sequence>
<accession>A0A0D9W387</accession>
<reference evidence="2 3" key="1">
    <citation type="submission" date="2012-08" db="EMBL/GenBank/DDBJ databases">
        <title>Oryza genome evolution.</title>
        <authorList>
            <person name="Wing R.A."/>
        </authorList>
    </citation>
    <scope>NUCLEOTIDE SEQUENCE</scope>
</reference>
<reference evidence="2" key="3">
    <citation type="submission" date="2015-04" db="UniProtKB">
        <authorList>
            <consortium name="EnsemblPlants"/>
        </authorList>
    </citation>
    <scope>IDENTIFICATION</scope>
</reference>
<dbReference type="EnsemblPlants" id="LPERR04G04410.1">
    <property type="protein sequence ID" value="LPERR04G04410.1"/>
    <property type="gene ID" value="LPERR04G04410"/>
</dbReference>
<feature type="region of interest" description="Disordered" evidence="1">
    <location>
        <begin position="209"/>
        <end position="232"/>
    </location>
</feature>
<proteinExistence type="predicted"/>
<dbReference type="Gramene" id="LPERR04G04410.1">
    <property type="protein sequence ID" value="LPERR04G04410.1"/>
    <property type="gene ID" value="LPERR04G04410"/>
</dbReference>
<evidence type="ECO:0000313" key="3">
    <source>
        <dbReference type="Proteomes" id="UP000032180"/>
    </source>
</evidence>
<evidence type="ECO:0000313" key="2">
    <source>
        <dbReference type="EnsemblPlants" id="LPERR04G04410.1"/>
    </source>
</evidence>
<name>A0A0D9W387_9ORYZ</name>
<evidence type="ECO:0000256" key="1">
    <source>
        <dbReference type="SAM" id="MobiDB-lite"/>
    </source>
</evidence>
<dbReference type="Proteomes" id="UP000032180">
    <property type="component" value="Chromosome 4"/>
</dbReference>